<keyword evidence="4" id="KW-0804">Transcription</keyword>
<keyword evidence="3 6" id="KW-0238">DNA-binding</keyword>
<dbReference type="GO" id="GO:0003677">
    <property type="term" value="F:DNA binding"/>
    <property type="evidence" value="ECO:0007669"/>
    <property type="project" value="UniProtKB-KW"/>
</dbReference>
<keyword evidence="7" id="KW-1185">Reference proteome</keyword>
<dbReference type="SUPFAM" id="SSF53850">
    <property type="entry name" value="Periplasmic binding protein-like II"/>
    <property type="match status" value="1"/>
</dbReference>
<sequence>MDIRHFRYFLAVARQRNFTRAAEVLGIAPPTLTRQIQDLEAALGVRLFVRQQRQVSLTEAGQALLPEAEATVRQFEFAQRNAQRAGRGETGHIELGYVASAVYSGVLQHQVQAFSNEWAEVSLNVREAPMASLPTMVAEGRFDLGYVRSPMTLPEGLDAIRLKAEGFVLALTADSWLARLKSISAQHLKNETFILPEQISGTLHVAAQGGYAPALGPQPGGLVAVIALVSLRQGVAVVPESVVGHISLPNVIYRPIEGCEAQSWLSLIYRRFEKSAVVMRYIDQVKRAGPGER</sequence>
<dbReference type="InterPro" id="IPR036388">
    <property type="entry name" value="WH-like_DNA-bd_sf"/>
</dbReference>
<evidence type="ECO:0000259" key="5">
    <source>
        <dbReference type="PROSITE" id="PS50931"/>
    </source>
</evidence>
<dbReference type="InterPro" id="IPR000847">
    <property type="entry name" value="LysR_HTH_N"/>
</dbReference>
<dbReference type="Gene3D" id="1.10.10.10">
    <property type="entry name" value="Winged helix-like DNA-binding domain superfamily/Winged helix DNA-binding domain"/>
    <property type="match status" value="1"/>
</dbReference>
<evidence type="ECO:0000256" key="1">
    <source>
        <dbReference type="ARBA" id="ARBA00009437"/>
    </source>
</evidence>
<evidence type="ECO:0000256" key="2">
    <source>
        <dbReference type="ARBA" id="ARBA00023015"/>
    </source>
</evidence>
<organism evidence="6 7">
    <name type="scientific">Pseudomonas psychrophila</name>
    <dbReference type="NCBI Taxonomy" id="122355"/>
    <lineage>
        <taxon>Bacteria</taxon>
        <taxon>Pseudomonadati</taxon>
        <taxon>Pseudomonadota</taxon>
        <taxon>Gammaproteobacteria</taxon>
        <taxon>Pseudomonadales</taxon>
        <taxon>Pseudomonadaceae</taxon>
        <taxon>Pseudomonas</taxon>
    </lineage>
</organism>
<dbReference type="SUPFAM" id="SSF46785">
    <property type="entry name" value="Winged helix' DNA-binding domain"/>
    <property type="match status" value="1"/>
</dbReference>
<dbReference type="RefSeq" id="WP_048351996.1">
    <property type="nucleotide sequence ID" value="NZ_CP049044.1"/>
</dbReference>
<keyword evidence="2" id="KW-0805">Transcription regulation</keyword>
<dbReference type="Gene3D" id="3.40.190.10">
    <property type="entry name" value="Periplasmic binding protein-like II"/>
    <property type="match status" value="2"/>
</dbReference>
<comment type="similarity">
    <text evidence="1">Belongs to the LysR transcriptional regulatory family.</text>
</comment>
<dbReference type="InterPro" id="IPR005119">
    <property type="entry name" value="LysR_subst-bd"/>
</dbReference>
<proteinExistence type="inferred from homology"/>
<dbReference type="Proteomes" id="UP000182058">
    <property type="component" value="Chromosome I"/>
</dbReference>
<feature type="domain" description="HTH lysR-type" evidence="5">
    <location>
        <begin position="1"/>
        <end position="58"/>
    </location>
</feature>
<dbReference type="EMBL" id="LT629795">
    <property type="protein sequence ID" value="SDU56335.1"/>
    <property type="molecule type" value="Genomic_DNA"/>
</dbReference>
<dbReference type="PROSITE" id="PS50931">
    <property type="entry name" value="HTH_LYSR"/>
    <property type="match status" value="1"/>
</dbReference>
<accession>A0ABY0VUG2</accession>
<dbReference type="InterPro" id="IPR036390">
    <property type="entry name" value="WH_DNA-bd_sf"/>
</dbReference>
<dbReference type="Pfam" id="PF03466">
    <property type="entry name" value="LysR_substrate"/>
    <property type="match status" value="1"/>
</dbReference>
<dbReference type="CDD" id="cd08414">
    <property type="entry name" value="PBP2_LTTR_aromatics_like"/>
    <property type="match status" value="1"/>
</dbReference>
<evidence type="ECO:0000313" key="7">
    <source>
        <dbReference type="Proteomes" id="UP000182058"/>
    </source>
</evidence>
<dbReference type="PRINTS" id="PR00039">
    <property type="entry name" value="HTHLYSR"/>
</dbReference>
<dbReference type="Pfam" id="PF00126">
    <property type="entry name" value="HTH_1"/>
    <property type="match status" value="1"/>
</dbReference>
<dbReference type="PANTHER" id="PTHR30346">
    <property type="entry name" value="TRANSCRIPTIONAL DUAL REGULATOR HCAR-RELATED"/>
    <property type="match status" value="1"/>
</dbReference>
<evidence type="ECO:0000256" key="3">
    <source>
        <dbReference type="ARBA" id="ARBA00023125"/>
    </source>
</evidence>
<reference evidence="6 7" key="1">
    <citation type="submission" date="2016-10" db="EMBL/GenBank/DDBJ databases">
        <authorList>
            <person name="Varghese N."/>
            <person name="Submissions S."/>
        </authorList>
    </citation>
    <scope>NUCLEOTIDE SEQUENCE [LARGE SCALE GENOMIC DNA]</scope>
    <source>
        <strain evidence="6 7">BS3667</strain>
    </source>
</reference>
<evidence type="ECO:0000313" key="6">
    <source>
        <dbReference type="EMBL" id="SDU56335.1"/>
    </source>
</evidence>
<evidence type="ECO:0000256" key="4">
    <source>
        <dbReference type="ARBA" id="ARBA00023163"/>
    </source>
</evidence>
<gene>
    <name evidence="6" type="ORF">SAMN04490201_2672</name>
</gene>
<dbReference type="PANTHER" id="PTHR30346:SF17">
    <property type="entry name" value="LYSR FAMILY TRANSCRIPTIONAL REGULATOR"/>
    <property type="match status" value="1"/>
</dbReference>
<name>A0ABY0VUG2_9PSED</name>
<dbReference type="GeneID" id="96620283"/>
<protein>
    <submittedName>
        <fullName evidence="6">DNA-binding transcriptional regulator, LysR family</fullName>
    </submittedName>
</protein>